<proteinExistence type="predicted"/>
<gene>
    <name evidence="1" type="ORF">NMW_2248</name>
</gene>
<name>C6SMR9_NEIME</name>
<reference evidence="1" key="1">
    <citation type="journal article" date="2008" name="Proc. Natl. Acad. Sci. U.S.A.">
        <title>Whole-genome comparison of disease and carriage strains provides insights into virulence evolution in Neisseria meningitidis.</title>
        <authorList>
            <person name="Schoen C."/>
            <person name="Blom J."/>
            <person name="Claus H."/>
            <person name="Schramm-Glueck A."/>
            <person name="Brandt P."/>
            <person name="Mueller T."/>
            <person name="Goesmann A."/>
            <person name="Joseph B."/>
            <person name="Konietzny S."/>
            <person name="Kurzai O."/>
            <person name="Schmitt C."/>
            <person name="Friedrich T."/>
            <person name="Linke B."/>
            <person name="Vogel U."/>
            <person name="Frosch M."/>
        </authorList>
    </citation>
    <scope>NUCLEOTIDE SEQUENCE</scope>
    <source>
        <strain evidence="1">Alpha275</strain>
    </source>
</reference>
<protein>
    <submittedName>
        <fullName evidence="1">Uncharacterized protein</fullName>
    </submittedName>
</protein>
<dbReference type="EMBL" id="AM889138">
    <property type="protein sequence ID" value="CBA09805.1"/>
    <property type="molecule type" value="Genomic_DNA"/>
</dbReference>
<evidence type="ECO:0000313" key="1">
    <source>
        <dbReference type="EMBL" id="CBA09805.1"/>
    </source>
</evidence>
<dbReference type="AlphaFoldDB" id="C6SMR9"/>
<organism evidence="1">
    <name type="scientific">Neisseria meningitidis alpha275</name>
    <dbReference type="NCBI Taxonomy" id="295996"/>
    <lineage>
        <taxon>Bacteria</taxon>
        <taxon>Pseudomonadati</taxon>
        <taxon>Pseudomonadota</taxon>
        <taxon>Betaproteobacteria</taxon>
        <taxon>Neisseriales</taxon>
        <taxon>Neisseriaceae</taxon>
        <taxon>Neisseria</taxon>
    </lineage>
</organism>
<sequence length="112" mass="13113">MLKHPSESVPYYLYCLRLRRLVLIFVNPLYFHAPAEGRRTVQKIRHSRMPLFCRAYDILSAPVLMPRCGISEFSGYGGGFSFYWERFLQVRRNFLKSIKIYASNCKILISAA</sequence>
<accession>C6SMR9</accession>